<gene>
    <name evidence="6" type="ORF">MNBD_CHLOROFLEXI01-852</name>
</gene>
<dbReference type="PANTHER" id="PTHR42838">
    <property type="entry name" value="CYTOCHROME C OXIDASE SUBUNIT II"/>
    <property type="match status" value="1"/>
</dbReference>
<dbReference type="SUPFAM" id="SSF49503">
    <property type="entry name" value="Cupredoxins"/>
    <property type="match status" value="1"/>
</dbReference>
<protein>
    <submittedName>
        <fullName evidence="6">Nitrous-oxide reductase</fullName>
        <ecNumber evidence="6">1.7.99.6</ecNumber>
    </submittedName>
</protein>
<dbReference type="EMBL" id="UOEU01000972">
    <property type="protein sequence ID" value="VAW42851.1"/>
    <property type="molecule type" value="Genomic_DNA"/>
</dbReference>
<dbReference type="SUPFAM" id="SSF50974">
    <property type="entry name" value="Nitrous oxide reductase, N-terminal domain"/>
    <property type="match status" value="1"/>
</dbReference>
<dbReference type="InterPro" id="IPR002429">
    <property type="entry name" value="CcO_II-like_C"/>
</dbReference>
<dbReference type="InterPro" id="IPR051403">
    <property type="entry name" value="NosZ/Cyto_c_oxidase_sub2"/>
</dbReference>
<dbReference type="NCBIfam" id="TIGR04246">
    <property type="entry name" value="nitrous_NosZ_Gp"/>
    <property type="match status" value="1"/>
</dbReference>
<reference evidence="6" key="1">
    <citation type="submission" date="2018-06" db="EMBL/GenBank/DDBJ databases">
        <authorList>
            <person name="Zhirakovskaya E."/>
        </authorList>
    </citation>
    <scope>NUCLEOTIDE SEQUENCE</scope>
</reference>
<dbReference type="Pfam" id="PF18764">
    <property type="entry name" value="nos_propeller"/>
    <property type="match status" value="1"/>
</dbReference>
<keyword evidence="6" id="KW-0560">Oxidoreductase</keyword>
<dbReference type="Gene3D" id="2.60.40.420">
    <property type="entry name" value="Cupredoxins - blue copper proteins"/>
    <property type="match status" value="1"/>
</dbReference>
<organism evidence="6">
    <name type="scientific">hydrothermal vent metagenome</name>
    <dbReference type="NCBI Taxonomy" id="652676"/>
    <lineage>
        <taxon>unclassified sequences</taxon>
        <taxon>metagenomes</taxon>
        <taxon>ecological metagenomes</taxon>
    </lineage>
</organism>
<evidence type="ECO:0000256" key="2">
    <source>
        <dbReference type="ARBA" id="ARBA00022723"/>
    </source>
</evidence>
<feature type="domain" description="Cytochrome oxidase subunit II copper A binding" evidence="5">
    <location>
        <begin position="540"/>
        <end position="638"/>
    </location>
</feature>
<dbReference type="CDD" id="cd04223">
    <property type="entry name" value="N2OR_C"/>
    <property type="match status" value="1"/>
</dbReference>
<dbReference type="GO" id="GO:0016020">
    <property type="term" value="C:membrane"/>
    <property type="evidence" value="ECO:0007669"/>
    <property type="project" value="InterPro"/>
</dbReference>
<keyword evidence="2" id="KW-0479">Metal-binding</keyword>
<sequence>NSAPVSGDAAAVAEARGLTPDDILAAVKTYTPSGMHDEYVMFASGGHGGQVYVVGLPSMRIIKQIAVFTPEPWQGYGYGEKNSMEILAEGNVAGTDSNLTWGDTHHPALSETAGDYDGEFLFINDKANGRVAVISLKDFETKQIVNNPIVLGDHGGTMVTPNTEWVIEGGQYGSPLGWEYASIEDYETDYRGMITFWKFDRESGRILEDQSFAIELPPYWQDVCDSGKLDSEGWVFCNSFNTEMATGGIEDGNPPFEAGASQRDMDYLHIFNLDKAVEVAAAGKTIEIKGFSVIPLDTAIEEGLLYFAPEPKSPHGVDVTPDGQFITVSGKLDPHVSIYSFAKIQDTIAAGNFEFDQYGVPILNFDDVLEAQVEVGLGPLHTQYDDKGYAYTSLFLEPAIARWTLGGDFSDLTEEEDWTLVQKTPVQYNVGHIAAAEGDTVSPDGNYLVSLNKWAIDRFLNVGPLLPQNLQLLDISEPGITMPVIYDLPLPDGEPHYAQIIKADKLDPWEVYPEIGWNPRTGQVDENVTLIGEERIERDGNNVEIWMTAVRSRFNPERVEIRKGDNVTWHITNVERAYDATHGFALPLYNINLSIEPGEATTFEFVATEDGVFSYYCTEFCSALHLEMTGYLLIEPDE</sequence>
<proteinExistence type="predicted"/>
<dbReference type="InterPro" id="IPR034205">
    <property type="entry name" value="N2OR_C"/>
</dbReference>
<dbReference type="EC" id="1.7.99.6" evidence="6"/>
<comment type="subcellular location">
    <subcellularLocation>
        <location evidence="1">Periplasm</location>
    </subcellularLocation>
</comment>
<dbReference type="PANTHER" id="PTHR42838:SF2">
    <property type="entry name" value="NITROUS-OXIDE REDUCTASE"/>
    <property type="match status" value="1"/>
</dbReference>
<keyword evidence="3" id="KW-0574">Periplasm</keyword>
<dbReference type="InterPro" id="IPR015943">
    <property type="entry name" value="WD40/YVTN_repeat-like_dom_sf"/>
</dbReference>
<evidence type="ECO:0000256" key="3">
    <source>
        <dbReference type="ARBA" id="ARBA00022764"/>
    </source>
</evidence>
<evidence type="ECO:0000256" key="4">
    <source>
        <dbReference type="ARBA" id="ARBA00023008"/>
    </source>
</evidence>
<dbReference type="AlphaFoldDB" id="A0A3B0VIV5"/>
<accession>A0A3B0VIV5</accession>
<evidence type="ECO:0000313" key="6">
    <source>
        <dbReference type="EMBL" id="VAW42851.1"/>
    </source>
</evidence>
<dbReference type="InterPro" id="IPR041114">
    <property type="entry name" value="Nos_propeller"/>
</dbReference>
<evidence type="ECO:0000259" key="5">
    <source>
        <dbReference type="PROSITE" id="PS50857"/>
    </source>
</evidence>
<dbReference type="GO" id="GO:0004129">
    <property type="term" value="F:cytochrome-c oxidase activity"/>
    <property type="evidence" value="ECO:0007669"/>
    <property type="project" value="InterPro"/>
</dbReference>
<feature type="non-terminal residue" evidence="6">
    <location>
        <position position="1"/>
    </location>
</feature>
<dbReference type="InterPro" id="IPR026468">
    <property type="entry name" value="Nitrous_oxide_Rdtase_Sec-dep"/>
</dbReference>
<evidence type="ECO:0000256" key="1">
    <source>
        <dbReference type="ARBA" id="ARBA00004418"/>
    </source>
</evidence>
<name>A0A3B0VIV5_9ZZZZ</name>
<dbReference type="InterPro" id="IPR011045">
    <property type="entry name" value="N2O_reductase_N"/>
</dbReference>
<keyword evidence="4" id="KW-0186">Copper</keyword>
<dbReference type="GO" id="GO:0042597">
    <property type="term" value="C:periplasmic space"/>
    <property type="evidence" value="ECO:0007669"/>
    <property type="project" value="UniProtKB-SubCell"/>
</dbReference>
<dbReference type="Gene3D" id="2.130.10.10">
    <property type="entry name" value="YVTN repeat-like/Quinoprotein amine dehydrogenase"/>
    <property type="match status" value="1"/>
</dbReference>
<dbReference type="PROSITE" id="PS50857">
    <property type="entry name" value="COX2_CUA"/>
    <property type="match status" value="1"/>
</dbReference>
<dbReference type="GO" id="GO:0016491">
    <property type="term" value="F:oxidoreductase activity"/>
    <property type="evidence" value="ECO:0007669"/>
    <property type="project" value="UniProtKB-KW"/>
</dbReference>
<dbReference type="Pfam" id="PF00116">
    <property type="entry name" value="COX2"/>
    <property type="match status" value="1"/>
</dbReference>
<dbReference type="GO" id="GO:0005507">
    <property type="term" value="F:copper ion binding"/>
    <property type="evidence" value="ECO:0007669"/>
    <property type="project" value="InterPro"/>
</dbReference>
<dbReference type="InterPro" id="IPR008972">
    <property type="entry name" value="Cupredoxin"/>
</dbReference>